<name>A0A1F5ZKW4_9BACT</name>
<dbReference type="Pfam" id="PF01042">
    <property type="entry name" value="Ribonuc_L-PSP"/>
    <property type="match status" value="1"/>
</dbReference>
<dbReference type="EMBL" id="MFJJ01000055">
    <property type="protein sequence ID" value="OGG12737.1"/>
    <property type="molecule type" value="Genomic_DNA"/>
</dbReference>
<dbReference type="FunFam" id="3.30.1330.40:FF:000001">
    <property type="entry name" value="L-PSP family endoribonuclease"/>
    <property type="match status" value="1"/>
</dbReference>
<dbReference type="InterPro" id="IPR006056">
    <property type="entry name" value="RidA"/>
</dbReference>
<dbReference type="CDD" id="cd00448">
    <property type="entry name" value="YjgF_YER057c_UK114_family"/>
    <property type="match status" value="1"/>
</dbReference>
<protein>
    <recommendedName>
        <fullName evidence="4">Reactive intermediate/imine deaminase</fullName>
    </recommendedName>
</protein>
<sequence length="127" mass="13831">MKTKIETSGAPRATGPFSQGIVTGQFVFTSGQIYLTPEGKLLEGTIEEQVHQIMKNLGAILKDAGVTFENVVKTTIYVTDMSIYGQVNIVYGSYFKDPPFPARETVCVKELPLGAKVEISMVAVKNI</sequence>
<dbReference type="PANTHER" id="PTHR11803">
    <property type="entry name" value="2-IMINOBUTANOATE/2-IMINOPROPANOATE DEAMINASE RIDA"/>
    <property type="match status" value="1"/>
</dbReference>
<evidence type="ECO:0000313" key="2">
    <source>
        <dbReference type="EMBL" id="OGG12737.1"/>
    </source>
</evidence>
<dbReference type="Proteomes" id="UP000177416">
    <property type="component" value="Unassembled WGS sequence"/>
</dbReference>
<dbReference type="GO" id="GO:0019239">
    <property type="term" value="F:deaminase activity"/>
    <property type="evidence" value="ECO:0007669"/>
    <property type="project" value="TreeGrafter"/>
</dbReference>
<comment type="similarity">
    <text evidence="1">Belongs to the RutC family.</text>
</comment>
<proteinExistence type="inferred from homology"/>
<gene>
    <name evidence="2" type="ORF">A2875_01925</name>
</gene>
<dbReference type="GO" id="GO:0005829">
    <property type="term" value="C:cytosol"/>
    <property type="evidence" value="ECO:0007669"/>
    <property type="project" value="TreeGrafter"/>
</dbReference>
<evidence type="ECO:0000256" key="1">
    <source>
        <dbReference type="ARBA" id="ARBA00010552"/>
    </source>
</evidence>
<dbReference type="Gene3D" id="3.30.1330.40">
    <property type="entry name" value="RutC-like"/>
    <property type="match status" value="1"/>
</dbReference>
<dbReference type="SUPFAM" id="SSF55298">
    <property type="entry name" value="YjgF-like"/>
    <property type="match status" value="1"/>
</dbReference>
<dbReference type="NCBIfam" id="TIGR00004">
    <property type="entry name" value="Rid family detoxifying hydrolase"/>
    <property type="match status" value="1"/>
</dbReference>
<dbReference type="InterPro" id="IPR035959">
    <property type="entry name" value="RutC-like_sf"/>
</dbReference>
<comment type="caution">
    <text evidence="2">The sequence shown here is derived from an EMBL/GenBank/DDBJ whole genome shotgun (WGS) entry which is preliminary data.</text>
</comment>
<organism evidence="2 3">
    <name type="scientific">Candidatus Gottesmanbacteria bacterium RIFCSPHIGHO2_01_FULL_46_14</name>
    <dbReference type="NCBI Taxonomy" id="1798380"/>
    <lineage>
        <taxon>Bacteria</taxon>
        <taxon>Candidatus Gottesmaniibacteriota</taxon>
    </lineage>
</organism>
<dbReference type="AlphaFoldDB" id="A0A1F5ZKW4"/>
<evidence type="ECO:0008006" key="4">
    <source>
        <dbReference type="Google" id="ProtNLM"/>
    </source>
</evidence>
<dbReference type="PANTHER" id="PTHR11803:SF39">
    <property type="entry name" value="2-IMINOBUTANOATE_2-IMINOPROPANOATE DEAMINASE"/>
    <property type="match status" value="1"/>
</dbReference>
<reference evidence="2 3" key="1">
    <citation type="journal article" date="2016" name="Nat. Commun.">
        <title>Thousands of microbial genomes shed light on interconnected biogeochemical processes in an aquifer system.</title>
        <authorList>
            <person name="Anantharaman K."/>
            <person name="Brown C.T."/>
            <person name="Hug L.A."/>
            <person name="Sharon I."/>
            <person name="Castelle C.J."/>
            <person name="Probst A.J."/>
            <person name="Thomas B.C."/>
            <person name="Singh A."/>
            <person name="Wilkins M.J."/>
            <person name="Karaoz U."/>
            <person name="Brodie E.L."/>
            <person name="Williams K.H."/>
            <person name="Hubbard S.S."/>
            <person name="Banfield J.F."/>
        </authorList>
    </citation>
    <scope>NUCLEOTIDE SEQUENCE [LARGE SCALE GENOMIC DNA]</scope>
</reference>
<evidence type="ECO:0000313" key="3">
    <source>
        <dbReference type="Proteomes" id="UP000177416"/>
    </source>
</evidence>
<dbReference type="InterPro" id="IPR006175">
    <property type="entry name" value="YjgF/YER057c/UK114"/>
</dbReference>
<accession>A0A1F5ZKW4</accession>